<dbReference type="CDD" id="cd09272">
    <property type="entry name" value="RNase_HI_RT_Ty1"/>
    <property type="match status" value="1"/>
</dbReference>
<organism evidence="2 3">
    <name type="scientific">Cordylochernes scorpioides</name>
    <dbReference type="NCBI Taxonomy" id="51811"/>
    <lineage>
        <taxon>Eukaryota</taxon>
        <taxon>Metazoa</taxon>
        <taxon>Ecdysozoa</taxon>
        <taxon>Arthropoda</taxon>
        <taxon>Chelicerata</taxon>
        <taxon>Arachnida</taxon>
        <taxon>Pseudoscorpiones</taxon>
        <taxon>Cheliferoidea</taxon>
        <taxon>Chernetidae</taxon>
        <taxon>Cordylochernes</taxon>
    </lineage>
</organism>
<reference evidence="2 3" key="1">
    <citation type="submission" date="2022-01" db="EMBL/GenBank/DDBJ databases">
        <title>A chromosomal length assembly of Cordylochernes scorpioides.</title>
        <authorList>
            <person name="Zeh D."/>
            <person name="Zeh J."/>
        </authorList>
    </citation>
    <scope>NUCLEOTIDE SEQUENCE [LARGE SCALE GENOMIC DNA]</scope>
    <source>
        <strain evidence="2">IN4F17</strain>
        <tissue evidence="2">Whole Body</tissue>
    </source>
</reference>
<evidence type="ECO:0000256" key="1">
    <source>
        <dbReference type="SAM" id="MobiDB-lite"/>
    </source>
</evidence>
<name>A0ABY6KPU4_9ARAC</name>
<sequence>MDPFLKELYIRLVHNPKYHKRTKYIDISYHFIRDQFQNHAIYLFYVCTNAQAADIFTKALPPEKFIKQRSQLGLFETTKCLLVATHQPQHRKGKQEQNRRQKLVEPSGIFHEEHRRQRSYHVVGHTLAASRGRRLRHGTSDAQTGALLRARTGTGRQPLADSEGSTSHPV</sequence>
<feature type="compositionally biased region" description="Basic and acidic residues" evidence="1">
    <location>
        <begin position="94"/>
        <end position="103"/>
    </location>
</feature>
<evidence type="ECO:0000313" key="3">
    <source>
        <dbReference type="Proteomes" id="UP001235939"/>
    </source>
</evidence>
<dbReference type="EMBL" id="CP092870">
    <property type="protein sequence ID" value="UYV70889.1"/>
    <property type="molecule type" value="Genomic_DNA"/>
</dbReference>
<feature type="region of interest" description="Disordered" evidence="1">
    <location>
        <begin position="86"/>
        <end position="116"/>
    </location>
</feature>
<proteinExistence type="predicted"/>
<feature type="region of interest" description="Disordered" evidence="1">
    <location>
        <begin position="128"/>
        <end position="170"/>
    </location>
</feature>
<protein>
    <submittedName>
        <fullName evidence="2">Uncharacterized protein</fullName>
    </submittedName>
</protein>
<dbReference type="Proteomes" id="UP001235939">
    <property type="component" value="Chromosome 08"/>
</dbReference>
<evidence type="ECO:0000313" key="2">
    <source>
        <dbReference type="EMBL" id="UYV70889.1"/>
    </source>
</evidence>
<accession>A0ABY6KPU4</accession>
<keyword evidence="3" id="KW-1185">Reference proteome</keyword>
<gene>
    <name evidence="2" type="ORF">LAZ67_8000994</name>
</gene>